<dbReference type="EMBL" id="BNCQ01000031">
    <property type="protein sequence ID" value="GIM09564.1"/>
    <property type="molecule type" value="Genomic_DNA"/>
</dbReference>
<dbReference type="PANTHER" id="PTHR47764:SF2">
    <property type="entry name" value="UBIQUITIN-LIKE PROTEASE FAMILY PROFILE DOMAIN-CONTAINING PROTEIN"/>
    <property type="match status" value="1"/>
</dbReference>
<dbReference type="Gene3D" id="3.30.310.130">
    <property type="entry name" value="Ubiquitin-related"/>
    <property type="match status" value="1"/>
</dbReference>
<feature type="region of interest" description="Disordered" evidence="4">
    <location>
        <begin position="808"/>
        <end position="1072"/>
    </location>
</feature>
<feature type="compositionally biased region" description="Gly residues" evidence="4">
    <location>
        <begin position="230"/>
        <end position="246"/>
    </location>
</feature>
<feature type="compositionally biased region" description="Basic and acidic residues" evidence="4">
    <location>
        <begin position="977"/>
        <end position="987"/>
    </location>
</feature>
<feature type="compositionally biased region" description="Low complexity" evidence="4">
    <location>
        <begin position="1123"/>
        <end position="1133"/>
    </location>
</feature>
<dbReference type="SUPFAM" id="SSF54001">
    <property type="entry name" value="Cysteine proteinases"/>
    <property type="match status" value="1"/>
</dbReference>
<feature type="compositionally biased region" description="Basic and acidic residues" evidence="4">
    <location>
        <begin position="271"/>
        <end position="287"/>
    </location>
</feature>
<feature type="compositionally biased region" description="Polar residues" evidence="4">
    <location>
        <begin position="1528"/>
        <end position="1539"/>
    </location>
</feature>
<evidence type="ECO:0000256" key="3">
    <source>
        <dbReference type="ARBA" id="ARBA00022801"/>
    </source>
</evidence>
<keyword evidence="2" id="KW-0645">Protease</keyword>
<feature type="region of interest" description="Disordered" evidence="4">
    <location>
        <begin position="228"/>
        <end position="344"/>
    </location>
</feature>
<evidence type="ECO:0000313" key="7">
    <source>
        <dbReference type="Proteomes" id="UP000722791"/>
    </source>
</evidence>
<feature type="region of interest" description="Disordered" evidence="4">
    <location>
        <begin position="1891"/>
        <end position="2057"/>
    </location>
</feature>
<evidence type="ECO:0000313" key="6">
    <source>
        <dbReference type="EMBL" id="GIM09564.1"/>
    </source>
</evidence>
<feature type="region of interest" description="Disordered" evidence="4">
    <location>
        <begin position="123"/>
        <end position="143"/>
    </location>
</feature>
<dbReference type="PROSITE" id="PS50600">
    <property type="entry name" value="ULP_PROTEASE"/>
    <property type="match status" value="1"/>
</dbReference>
<evidence type="ECO:0000256" key="2">
    <source>
        <dbReference type="ARBA" id="ARBA00022670"/>
    </source>
</evidence>
<feature type="compositionally biased region" description="Basic residues" evidence="4">
    <location>
        <begin position="1360"/>
        <end position="1371"/>
    </location>
</feature>
<feature type="compositionally biased region" description="Basic and acidic residues" evidence="4">
    <location>
        <begin position="1460"/>
        <end position="1469"/>
    </location>
</feature>
<proteinExistence type="inferred from homology"/>
<evidence type="ECO:0000256" key="4">
    <source>
        <dbReference type="SAM" id="MobiDB-lite"/>
    </source>
</evidence>
<feature type="compositionally biased region" description="Acidic residues" evidence="4">
    <location>
        <begin position="1926"/>
        <end position="1940"/>
    </location>
</feature>
<feature type="region of interest" description="Disordered" evidence="4">
    <location>
        <begin position="1334"/>
        <end position="1418"/>
    </location>
</feature>
<feature type="compositionally biased region" description="Polar residues" evidence="4">
    <location>
        <begin position="1372"/>
        <end position="1387"/>
    </location>
</feature>
<feature type="domain" description="Ubiquitin-like protease family profile" evidence="5">
    <location>
        <begin position="376"/>
        <end position="602"/>
    </location>
</feature>
<protein>
    <recommendedName>
        <fullName evidence="5">Ubiquitin-like protease family profile domain-containing protein</fullName>
    </recommendedName>
</protein>
<feature type="region of interest" description="Disordered" evidence="4">
    <location>
        <begin position="1453"/>
        <end position="1539"/>
    </location>
</feature>
<dbReference type="GO" id="GO:0008234">
    <property type="term" value="F:cysteine-type peptidase activity"/>
    <property type="evidence" value="ECO:0007669"/>
    <property type="project" value="InterPro"/>
</dbReference>
<reference evidence="6" key="1">
    <citation type="journal article" date="2021" name="Proc. Natl. Acad. Sci. U.S.A.">
        <title>Three genomes in the algal genus Volvox reveal the fate of a haploid sex-determining region after a transition to homothallism.</title>
        <authorList>
            <person name="Yamamoto K."/>
            <person name="Hamaji T."/>
            <person name="Kawai-Toyooka H."/>
            <person name="Matsuzaki R."/>
            <person name="Takahashi F."/>
            <person name="Nishimura Y."/>
            <person name="Kawachi M."/>
            <person name="Noguchi H."/>
            <person name="Minakuchi Y."/>
            <person name="Umen J.G."/>
            <person name="Toyoda A."/>
            <person name="Nozaki H."/>
        </authorList>
    </citation>
    <scope>NUCLEOTIDE SEQUENCE</scope>
    <source>
        <strain evidence="6">NIES-3785</strain>
    </source>
</reference>
<evidence type="ECO:0000256" key="1">
    <source>
        <dbReference type="ARBA" id="ARBA00005234"/>
    </source>
</evidence>
<dbReference type="InterPro" id="IPR038765">
    <property type="entry name" value="Papain-like_cys_pep_sf"/>
</dbReference>
<feature type="compositionally biased region" description="Low complexity" evidence="4">
    <location>
        <begin position="128"/>
        <end position="139"/>
    </location>
</feature>
<organism evidence="6 7">
    <name type="scientific">Volvox reticuliferus</name>
    <dbReference type="NCBI Taxonomy" id="1737510"/>
    <lineage>
        <taxon>Eukaryota</taxon>
        <taxon>Viridiplantae</taxon>
        <taxon>Chlorophyta</taxon>
        <taxon>core chlorophytes</taxon>
        <taxon>Chlorophyceae</taxon>
        <taxon>CS clade</taxon>
        <taxon>Chlamydomonadales</taxon>
        <taxon>Volvocaceae</taxon>
        <taxon>Volvox</taxon>
    </lineage>
</organism>
<dbReference type="Proteomes" id="UP000722791">
    <property type="component" value="Unassembled WGS sequence"/>
</dbReference>
<feature type="region of interest" description="Disordered" evidence="4">
    <location>
        <begin position="705"/>
        <end position="758"/>
    </location>
</feature>
<evidence type="ECO:0000259" key="5">
    <source>
        <dbReference type="PROSITE" id="PS50600"/>
    </source>
</evidence>
<feature type="compositionally biased region" description="Basic and acidic residues" evidence="4">
    <location>
        <begin position="1101"/>
        <end position="1118"/>
    </location>
</feature>
<feature type="compositionally biased region" description="Low complexity" evidence="4">
    <location>
        <begin position="920"/>
        <end position="936"/>
    </location>
</feature>
<comment type="similarity">
    <text evidence="1">Belongs to the peptidase C48 family.</text>
</comment>
<feature type="compositionally biased region" description="Polar residues" evidence="4">
    <location>
        <begin position="1471"/>
        <end position="1482"/>
    </location>
</feature>
<accession>A0A8J4GLH6</accession>
<gene>
    <name evidence="6" type="ORF">Vretimale_13394</name>
</gene>
<comment type="caution">
    <text evidence="6">The sequence shown here is derived from an EMBL/GenBank/DDBJ whole genome shotgun (WGS) entry which is preliminary data.</text>
</comment>
<feature type="region of interest" description="Disordered" evidence="4">
    <location>
        <begin position="1099"/>
        <end position="1137"/>
    </location>
</feature>
<dbReference type="Gene3D" id="1.10.418.20">
    <property type="match status" value="1"/>
</dbReference>
<sequence>MAGGSPKKRPDIVTDMLEGPLENVPVARHKLYRFKPLADLKSTLHNQIITWRGFQADRGRLEEQLKWIAVEIRWRQEEEKQGKGAQESCPDIASGVAALPAPQGPGPLPQPDRRMVPQVQGNTHGARQLRQLQGGQRRQPPVQSVNARMAVGGPARSNQNIAEAQGRGERLRQCVSCSKQIQSDAATDADGIIMCLPCLQKQANALNIAQETHKGTLVAKARSKTAAARGGLGAPSGSGAAGGNSGGLDQRLPAAKKGQQPPPQLSGHKRSTSDAGHEEPPPKRDLGAARTKGRRSAPPALEDKEPIVLVDSSDDEGAARTDAAQHAKTGTEADPGSSAAAAGQATGDRCGSFLKLSARLAGLKCCFPVDGGKDSVEVTAEDLARLENGEYLNDTCIDFYIKYIEAHLPKDVRSRYHFFNSFFLKKLQEKPNKVGKLPKAERVKQDHDRVKKWTKHVDLFSKDFIFVPIHGHLHWSLVLICHPGNVVQQDERLHPLAGTQGPGAGTPLLLHLDSLAGNHAPKTIFEALRSYLELEWKRKMDDETHETVPRRWKERFVTAGVQAPDVRFTAQTLPGISMSARLPKQNNHTDCGLFLLSYMDFFAAANPRCIVSEGNNAQDVHALDPCSKAADTGTLLQKGWFHRCNAARLRDHLRALICRLMLDCVSQEDQRRNTLVCVVNDYDNKPHKVGFRYLDPTSYLDHVRDWPDEDDPITQEGVLSSGSDAEEQVGDPKKVLQSPSPLTTRAAAKKAGTRPDEALPMDTRACRKRDKAPQPTVDCVGSASEVNKCAVGLSSPDKVVDTSQVDVAASPAAQGSTEDEGEEEMPGQQWEWRRATGQQDTHGTCFTRQEATANDVSGSPVTPPSQQDPETLPVRRPPLGAEQSSDPHVSEPAVAGTAVGLSAGHEHIPRPSAGKRSWKAKAAGAPGAKASSLSAADVTERAAKPGKAAAAAHENLQGQFQKGKFAGVGCDVTPDQAAERSGDRRGDVAGQCRPSPHGIQVARQLVPPPSDGQIPGGHRDPPWVCKGRMQQHVHDSPSSSDDQCMSTPQLDDSARAQSRQPVSKGLSNGHGAQAHVAFRKHTRFPDGDAEPTTELVPFADKAGESPSHHNGAEQHTYPEYEEYSTGSSYGSGSRPKRRRCNSVSAWLAHKVYMDKPFTEKAPAAVAAGSDARAEVDIAAVGTVLLRRPQVAMSVAADVTQEDGQPPYGLGNATSRSVSGEPQGLPEPHTGPESLTAKSKPSILTSRFLAMLDSVGYVARIGAGGKRSAAVSSTPAGTAVRAGKHVAALPNFPNAMKERDKHMDVEIRFNKERLWPQNDSPASMQAKQQPILQGVQPVGLGSPVDGGQGPRLKAAGSRYRQSGHGHDHHRRQSTQAPSAAEMQQSSPKLQWPGPRASPQPSSHSGHAGPASLAQGDMKRGNKIRESIVRLKQDLQQFNGGGYRHLARHPSLLHTSTAVPDGKGDAPRRPATELNTGGSASQFQGILGDREVRRSDGGLLSSAVGDGDPQGVGHCKQHRAGQGSPEQHPMQDSSRSQRCASWQLQPRAVGSALDAATAPALAASSGPVGDQPSLPQSPSLRLELQDGGGSQDQAGQRRVSEEGLVITDDETVPRSSGGGGTAGFTTEQAPVSRAPCCAPQANDTTSTERSAAASPDLLTPASACNRDIMALPDMFWKASIEGHIVGKYWLEIGASRQVPATEGMPNGTATATMALAAVDPSGAGGVRNEPFANAGDVQLDGRQLSDSGTVGGFQRMVSPLTAGTATRSQDGGLAAGVEYRSSSLRDCKGASCLRQQELASCKARQSGIPMGEGPSHAEAAIAVEKAPGSAARAVGNAAAAAPDREQDNAEPWMAAHGRAVAIPAAVSTGNVLGNGGESEIVIINDDESDDQLAEGTHEVERGGDGSTAAPLPQAQEIGTSRFGRGTENDAEELDDSADEDSLDTGWPRDADGRDESDEDSGEAFVKGRGPGTGQPRNATAMTPSARGKQAKQANKQKERGSHGSIRKGPVRGRGRNGGHNGGKPCSSTKGVTPSRGGNAGGSTCGRDGKQGRLRNLRRDAPAGGIDAYCMRQGSEMVRTKVKPEFPRSGQSFEVGTTRTQHDRYDLTLEES</sequence>
<dbReference type="PANTHER" id="PTHR47764">
    <property type="entry name" value="UBIQUITIN-LIKE-SPECIFIC PROTEASE 2B-RELATED"/>
    <property type="match status" value="1"/>
</dbReference>
<feature type="compositionally biased region" description="Polar residues" evidence="4">
    <location>
        <begin position="836"/>
        <end position="869"/>
    </location>
</feature>
<name>A0A8J4GLH6_9CHLO</name>
<dbReference type="InterPro" id="IPR003653">
    <property type="entry name" value="Peptidase_C48_C"/>
</dbReference>
<dbReference type="GO" id="GO:0006508">
    <property type="term" value="P:proteolysis"/>
    <property type="evidence" value="ECO:0007669"/>
    <property type="project" value="UniProtKB-KW"/>
</dbReference>
<dbReference type="Pfam" id="PF02902">
    <property type="entry name" value="Peptidase_C48"/>
    <property type="match status" value="1"/>
</dbReference>
<feature type="compositionally biased region" description="Polar residues" evidence="4">
    <location>
        <begin position="1036"/>
        <end position="1061"/>
    </location>
</feature>
<keyword evidence="3" id="KW-0378">Hydrolase</keyword>
<feature type="region of interest" description="Disordered" evidence="4">
    <location>
        <begin position="1559"/>
        <end position="1652"/>
    </location>
</feature>
<feature type="compositionally biased region" description="Basic and acidic residues" evidence="4">
    <location>
        <begin position="317"/>
        <end position="331"/>
    </location>
</feature>
<feature type="compositionally biased region" description="Basic residues" evidence="4">
    <location>
        <begin position="2002"/>
        <end position="2014"/>
    </location>
</feature>
<feature type="region of interest" description="Disordered" evidence="4">
    <location>
        <begin position="1199"/>
        <end position="1238"/>
    </location>
</feature>
<feature type="compositionally biased region" description="Basic and acidic residues" evidence="4">
    <location>
        <begin position="2044"/>
        <end position="2057"/>
    </location>
</feature>